<evidence type="ECO:0000259" key="2">
    <source>
        <dbReference type="Pfam" id="PF22041"/>
    </source>
</evidence>
<dbReference type="SUPFAM" id="SSF52833">
    <property type="entry name" value="Thioredoxin-like"/>
    <property type="match status" value="1"/>
</dbReference>
<dbReference type="OrthoDB" id="4951845at2759"/>
<accession>A0A8H6HXH2</accession>
<dbReference type="EMBL" id="JACGCI010000032">
    <property type="protein sequence ID" value="KAF6755038.1"/>
    <property type="molecule type" value="Genomic_DNA"/>
</dbReference>
<feature type="domain" description="Glutathione S-transferase UstS-like C-terminal" evidence="2">
    <location>
        <begin position="108"/>
        <end position="253"/>
    </location>
</feature>
<comment type="caution">
    <text evidence="3">The sequence shown here is derived from an EMBL/GenBank/DDBJ whole genome shotgun (WGS) entry which is preliminary data.</text>
</comment>
<dbReference type="Gene3D" id="3.40.30.10">
    <property type="entry name" value="Glutaredoxin"/>
    <property type="match status" value="1"/>
</dbReference>
<name>A0A8H6HXH2_9AGAR</name>
<evidence type="ECO:0008006" key="5">
    <source>
        <dbReference type="Google" id="ProtNLM"/>
    </source>
</evidence>
<dbReference type="Proteomes" id="UP000521943">
    <property type="component" value="Unassembled WGS sequence"/>
</dbReference>
<feature type="domain" description="GST N-terminal" evidence="1">
    <location>
        <begin position="16"/>
        <end position="91"/>
    </location>
</feature>
<proteinExistence type="predicted"/>
<dbReference type="Gene3D" id="1.20.1050.10">
    <property type="match status" value="1"/>
</dbReference>
<dbReference type="InterPro" id="IPR004045">
    <property type="entry name" value="Glutathione_S-Trfase_N"/>
</dbReference>
<dbReference type="InterPro" id="IPR054416">
    <property type="entry name" value="GST_UstS-like_C"/>
</dbReference>
<evidence type="ECO:0000313" key="3">
    <source>
        <dbReference type="EMBL" id="KAF6755038.1"/>
    </source>
</evidence>
<sequence>MITFFDIPCRTMGRAWSPNTWKVRYCLNYRSIPYHTEWVELSDIEKLCTTRGIPPSKINSEGQKSYTLPAIYNSDDGTYVSDSATIMRYLDGIYPQRPLAFPKGTVVLQTAFLSAFVPKVLAPLWSVIVPAVAMNLNPRSKVYFENTREITFGRSIKGLDEDVAGRDASWARFKAGLGDIDRWISRSEDASPHAEVHDHVFVMGSEPVFADFVIAATLAYMRNVWGEESVEWKEVQGWHGGRWARFAGSLRKYERVV</sequence>
<dbReference type="InterPro" id="IPR036249">
    <property type="entry name" value="Thioredoxin-like_sf"/>
</dbReference>
<keyword evidence="4" id="KW-1185">Reference proteome</keyword>
<evidence type="ECO:0000259" key="1">
    <source>
        <dbReference type="Pfam" id="PF13409"/>
    </source>
</evidence>
<protein>
    <recommendedName>
        <fullName evidence="5">GST N-terminal domain-containing protein</fullName>
    </recommendedName>
</protein>
<gene>
    <name evidence="3" type="ORF">DFP72DRAFT_898269</name>
</gene>
<organism evidence="3 4">
    <name type="scientific">Ephemerocybe angulata</name>
    <dbReference type="NCBI Taxonomy" id="980116"/>
    <lineage>
        <taxon>Eukaryota</taxon>
        <taxon>Fungi</taxon>
        <taxon>Dikarya</taxon>
        <taxon>Basidiomycota</taxon>
        <taxon>Agaricomycotina</taxon>
        <taxon>Agaricomycetes</taxon>
        <taxon>Agaricomycetidae</taxon>
        <taxon>Agaricales</taxon>
        <taxon>Agaricineae</taxon>
        <taxon>Psathyrellaceae</taxon>
        <taxon>Ephemerocybe</taxon>
    </lineage>
</organism>
<dbReference type="AlphaFoldDB" id="A0A8H6HXH2"/>
<evidence type="ECO:0000313" key="4">
    <source>
        <dbReference type="Proteomes" id="UP000521943"/>
    </source>
</evidence>
<reference evidence="3 4" key="1">
    <citation type="submission" date="2020-07" db="EMBL/GenBank/DDBJ databases">
        <title>Comparative genomics of pyrophilous fungi reveals a link between fire events and developmental genes.</title>
        <authorList>
            <consortium name="DOE Joint Genome Institute"/>
            <person name="Steindorff A.S."/>
            <person name="Carver A."/>
            <person name="Calhoun S."/>
            <person name="Stillman K."/>
            <person name="Liu H."/>
            <person name="Lipzen A."/>
            <person name="Pangilinan J."/>
            <person name="Labutti K."/>
            <person name="Bruns T.D."/>
            <person name="Grigoriev I.V."/>
        </authorList>
    </citation>
    <scope>NUCLEOTIDE SEQUENCE [LARGE SCALE GENOMIC DNA]</scope>
    <source>
        <strain evidence="3 4">CBS 144469</strain>
    </source>
</reference>
<dbReference type="Pfam" id="PF13409">
    <property type="entry name" value="GST_N_2"/>
    <property type="match status" value="1"/>
</dbReference>
<dbReference type="Pfam" id="PF22041">
    <property type="entry name" value="GST_C_7"/>
    <property type="match status" value="1"/>
</dbReference>